<evidence type="ECO:0000313" key="3">
    <source>
        <dbReference type="EMBL" id="VAW93213.1"/>
    </source>
</evidence>
<dbReference type="Pfam" id="PF13511">
    <property type="entry name" value="DUF4124"/>
    <property type="match status" value="1"/>
</dbReference>
<reference evidence="3" key="1">
    <citation type="submission" date="2018-06" db="EMBL/GenBank/DDBJ databases">
        <authorList>
            <person name="Zhirakovskaya E."/>
        </authorList>
    </citation>
    <scope>NUCLEOTIDE SEQUENCE</scope>
</reference>
<evidence type="ECO:0000256" key="1">
    <source>
        <dbReference type="SAM" id="MobiDB-lite"/>
    </source>
</evidence>
<feature type="region of interest" description="Disordered" evidence="1">
    <location>
        <begin position="32"/>
        <end position="221"/>
    </location>
</feature>
<dbReference type="AlphaFoldDB" id="A0A3B0ZZ87"/>
<gene>
    <name evidence="3" type="ORF">MNBD_GAMMA20-1865</name>
</gene>
<feature type="compositionally biased region" description="Polar residues" evidence="1">
    <location>
        <begin position="134"/>
        <end position="148"/>
    </location>
</feature>
<dbReference type="EMBL" id="UOFU01000020">
    <property type="protein sequence ID" value="VAW93213.1"/>
    <property type="molecule type" value="Genomic_DNA"/>
</dbReference>
<sequence length="265" mass="28254">MKLLLALLLLTLPLVAAAAAYQWVDESGNVRFGSKPKAEKPEPAAKTAPKAPAKKPDKPIGVKTLPDRAQPAAIAPKIHRGEPPPLSTQSPPHAKPANETLPVDSVKAPTPRPAKPVLQAIPTLKPAPAPKVKTQPTPRSAQKTSKPPASQAVKSAHKPAQQKKKEKTTANTAPKAGKKVSQPPVDKPAQKKPAPKKAIAKKTPTDKSAAPETETNTGKNAELCGIFTNFASNWQNKLIDCQGASCSIYEKSLINYQKKQKTYCR</sequence>
<evidence type="ECO:0000259" key="2">
    <source>
        <dbReference type="Pfam" id="PF13511"/>
    </source>
</evidence>
<organism evidence="3">
    <name type="scientific">hydrothermal vent metagenome</name>
    <dbReference type="NCBI Taxonomy" id="652676"/>
    <lineage>
        <taxon>unclassified sequences</taxon>
        <taxon>metagenomes</taxon>
        <taxon>ecological metagenomes</taxon>
    </lineage>
</organism>
<proteinExistence type="predicted"/>
<feature type="compositionally biased region" description="Basic residues" evidence="1">
    <location>
        <begin position="155"/>
        <end position="166"/>
    </location>
</feature>
<dbReference type="InterPro" id="IPR025392">
    <property type="entry name" value="DUF4124"/>
</dbReference>
<protein>
    <recommendedName>
        <fullName evidence="2">DUF4124 domain-containing protein</fullName>
    </recommendedName>
</protein>
<dbReference type="PRINTS" id="PR01217">
    <property type="entry name" value="PRICHEXTENSN"/>
</dbReference>
<accession>A0A3B0ZZ87</accession>
<feature type="domain" description="DUF4124" evidence="2">
    <location>
        <begin position="7"/>
        <end position="75"/>
    </location>
</feature>
<name>A0A3B0ZZ87_9ZZZZ</name>